<dbReference type="PANTHER" id="PTHR42756:SF1">
    <property type="entry name" value="TRANSCRIPTIONAL REPRESSOR OF EMRAB OPERON"/>
    <property type="match status" value="1"/>
</dbReference>
<protein>
    <submittedName>
        <fullName evidence="5">Winged helix-turn-helix transcriptional regulator</fullName>
    </submittedName>
</protein>
<dbReference type="InterPro" id="IPR000835">
    <property type="entry name" value="HTH_MarR-typ"/>
</dbReference>
<dbReference type="GO" id="GO:0003700">
    <property type="term" value="F:DNA-binding transcription factor activity"/>
    <property type="evidence" value="ECO:0007669"/>
    <property type="project" value="InterPro"/>
</dbReference>
<sequence length="125" mass="14551">MIRIKELEKNNEVNPSQTHIIEMIGSYPQTTANEITEHLNVTKGLVSQLIKELVEHGYVIQKTDKSDKRIKRLSLTDNGLRIYRYHAECHNILIDTLEDNLTPDEQETFMKGLDLLNQALKEYEK</sequence>
<dbReference type="InterPro" id="IPR036390">
    <property type="entry name" value="WH_DNA-bd_sf"/>
</dbReference>
<keyword evidence="2" id="KW-0238">DNA-binding</keyword>
<dbReference type="SUPFAM" id="SSF46785">
    <property type="entry name" value="Winged helix' DNA-binding domain"/>
    <property type="match status" value="1"/>
</dbReference>
<evidence type="ECO:0000256" key="3">
    <source>
        <dbReference type="ARBA" id="ARBA00023163"/>
    </source>
</evidence>
<dbReference type="KEGG" id="eio:H9L01_04165"/>
<evidence type="ECO:0000259" key="4">
    <source>
        <dbReference type="PROSITE" id="PS50995"/>
    </source>
</evidence>
<dbReference type="GO" id="GO:0003677">
    <property type="term" value="F:DNA binding"/>
    <property type="evidence" value="ECO:0007669"/>
    <property type="project" value="UniProtKB-KW"/>
</dbReference>
<gene>
    <name evidence="5" type="ORF">H9L01_04165</name>
</gene>
<evidence type="ECO:0000256" key="2">
    <source>
        <dbReference type="ARBA" id="ARBA00023125"/>
    </source>
</evidence>
<organism evidence="5 6">
    <name type="scientific">Erysipelothrix inopinata</name>
    <dbReference type="NCBI Taxonomy" id="225084"/>
    <lineage>
        <taxon>Bacteria</taxon>
        <taxon>Bacillati</taxon>
        <taxon>Bacillota</taxon>
        <taxon>Erysipelotrichia</taxon>
        <taxon>Erysipelotrichales</taxon>
        <taxon>Erysipelotrichaceae</taxon>
        <taxon>Erysipelothrix</taxon>
    </lineage>
</organism>
<keyword evidence="3" id="KW-0804">Transcription</keyword>
<dbReference type="Pfam" id="PF12802">
    <property type="entry name" value="MarR_2"/>
    <property type="match status" value="1"/>
</dbReference>
<keyword evidence="6" id="KW-1185">Reference proteome</keyword>
<dbReference type="SMART" id="SM00347">
    <property type="entry name" value="HTH_MARR"/>
    <property type="match status" value="1"/>
</dbReference>
<keyword evidence="1" id="KW-0805">Transcription regulation</keyword>
<reference evidence="5 6" key="1">
    <citation type="submission" date="2020-08" db="EMBL/GenBank/DDBJ databases">
        <title>Genome sequence of Erysipelothrix inopinata DSM 15511T.</title>
        <authorList>
            <person name="Hyun D.-W."/>
            <person name="Bae J.-W."/>
        </authorList>
    </citation>
    <scope>NUCLEOTIDE SEQUENCE [LARGE SCALE GENOMIC DNA]</scope>
    <source>
        <strain evidence="5 6">DSM 15511</strain>
    </source>
</reference>
<dbReference type="InterPro" id="IPR036388">
    <property type="entry name" value="WH-like_DNA-bd_sf"/>
</dbReference>
<proteinExistence type="predicted"/>
<dbReference type="PANTHER" id="PTHR42756">
    <property type="entry name" value="TRANSCRIPTIONAL REGULATOR, MARR"/>
    <property type="match status" value="1"/>
</dbReference>
<dbReference type="PRINTS" id="PR00598">
    <property type="entry name" value="HTHMARR"/>
</dbReference>
<dbReference type="EMBL" id="CP060715">
    <property type="protein sequence ID" value="QNN61558.1"/>
    <property type="molecule type" value="Genomic_DNA"/>
</dbReference>
<feature type="domain" description="HTH marR-type" evidence="4">
    <location>
        <begin position="1"/>
        <end position="118"/>
    </location>
</feature>
<accession>A0A7G9S133</accession>
<dbReference type="Gene3D" id="1.10.10.10">
    <property type="entry name" value="Winged helix-like DNA-binding domain superfamily/Winged helix DNA-binding domain"/>
    <property type="match status" value="1"/>
</dbReference>
<dbReference type="AlphaFoldDB" id="A0A7G9S133"/>
<dbReference type="RefSeq" id="WP_187534757.1">
    <property type="nucleotide sequence ID" value="NZ_CP060715.1"/>
</dbReference>
<dbReference type="PROSITE" id="PS50995">
    <property type="entry name" value="HTH_MARR_2"/>
    <property type="match status" value="1"/>
</dbReference>
<dbReference type="Proteomes" id="UP000515928">
    <property type="component" value="Chromosome"/>
</dbReference>
<evidence type="ECO:0000256" key="1">
    <source>
        <dbReference type="ARBA" id="ARBA00023015"/>
    </source>
</evidence>
<name>A0A7G9S133_9FIRM</name>
<evidence type="ECO:0000313" key="6">
    <source>
        <dbReference type="Proteomes" id="UP000515928"/>
    </source>
</evidence>
<evidence type="ECO:0000313" key="5">
    <source>
        <dbReference type="EMBL" id="QNN61558.1"/>
    </source>
</evidence>